<reference evidence="2" key="1">
    <citation type="submission" date="2021-02" db="EMBL/GenBank/DDBJ databases">
        <title>Psilocybe cubensis genome.</title>
        <authorList>
            <person name="Mckernan K.J."/>
            <person name="Crawford S."/>
            <person name="Trippe A."/>
            <person name="Kane L.T."/>
            <person name="Mclaughlin S."/>
        </authorList>
    </citation>
    <scope>NUCLEOTIDE SEQUENCE [LARGE SCALE GENOMIC DNA]</scope>
    <source>
        <strain evidence="2">MGC-MH-2018</strain>
    </source>
</reference>
<feature type="region of interest" description="Disordered" evidence="1">
    <location>
        <begin position="203"/>
        <end position="237"/>
    </location>
</feature>
<sequence length="345" mass="38328">MSHCVIPTLTYESASTVCTPAYPPPIYAFLGFFDAIAAFFADAHSSESYQALSREEEEELFGEVLSEEEEAEGSDPLCRNVSPSTVATSSEFQDEHGVLSRAIAVPTLWAPVVETASSQNVHRSTQENFIQPQAEYIYSSHRDPRHLPDPSSATRNLLNTQMPVLRGKAPSKIREHPQKITQQVLAPEPSGLSTMFSQRQEALGVEPARQTSVLKRKAEDPEPTSRKKQNRAKPTRGKFAAGIAEKIDLVWTPLHVDKRVIQNSPSDLDTSILDNAPTFNSTFHEIPRTISPIPQRTQNLSTNRPAISGTAYQWLGPDYEEEARGRSFCGNPRAQLTELEIMGIW</sequence>
<accession>A0A8H7Y8U8</accession>
<proteinExistence type="predicted"/>
<dbReference type="AlphaFoldDB" id="A0A8H7Y8U8"/>
<feature type="compositionally biased region" description="Basic and acidic residues" evidence="1">
    <location>
        <begin position="216"/>
        <end position="225"/>
    </location>
</feature>
<organism evidence="2">
    <name type="scientific">Psilocybe cubensis</name>
    <name type="common">Psychedelic mushroom</name>
    <name type="synonym">Stropharia cubensis</name>
    <dbReference type="NCBI Taxonomy" id="181762"/>
    <lineage>
        <taxon>Eukaryota</taxon>
        <taxon>Fungi</taxon>
        <taxon>Dikarya</taxon>
        <taxon>Basidiomycota</taxon>
        <taxon>Agaricomycotina</taxon>
        <taxon>Agaricomycetes</taxon>
        <taxon>Agaricomycetidae</taxon>
        <taxon>Agaricales</taxon>
        <taxon>Agaricineae</taxon>
        <taxon>Strophariaceae</taxon>
        <taxon>Psilocybe</taxon>
    </lineage>
</organism>
<name>A0A8H7Y8U8_PSICU</name>
<protein>
    <submittedName>
        <fullName evidence="2">Uncharacterized protein</fullName>
    </submittedName>
</protein>
<evidence type="ECO:0000313" key="2">
    <source>
        <dbReference type="EMBL" id="KAG5173235.1"/>
    </source>
</evidence>
<evidence type="ECO:0000256" key="1">
    <source>
        <dbReference type="SAM" id="MobiDB-lite"/>
    </source>
</evidence>
<gene>
    <name evidence="2" type="ORF">JR316_002745</name>
</gene>
<feature type="compositionally biased region" description="Basic residues" evidence="1">
    <location>
        <begin position="226"/>
        <end position="236"/>
    </location>
</feature>
<comment type="caution">
    <text evidence="2">The sequence shown here is derived from an EMBL/GenBank/DDBJ whole genome shotgun (WGS) entry which is preliminary data.</text>
</comment>
<dbReference type="EMBL" id="JAFIQS010000002">
    <property type="protein sequence ID" value="KAG5173235.1"/>
    <property type="molecule type" value="Genomic_DNA"/>
</dbReference>